<evidence type="ECO:0000256" key="2">
    <source>
        <dbReference type="ARBA" id="ARBA00022741"/>
    </source>
</evidence>
<proteinExistence type="predicted"/>
<keyword evidence="3" id="KW-0067">ATP-binding</keyword>
<evidence type="ECO:0000256" key="1">
    <source>
        <dbReference type="ARBA" id="ARBA00022612"/>
    </source>
</evidence>
<dbReference type="InterPro" id="IPR027417">
    <property type="entry name" value="P-loop_NTPase"/>
</dbReference>
<dbReference type="Pfam" id="PF03237">
    <property type="entry name" value="Terminase_6N"/>
    <property type="match status" value="1"/>
</dbReference>
<feature type="non-terminal residue" evidence="7">
    <location>
        <position position="1"/>
    </location>
</feature>
<dbReference type="Gene3D" id="3.40.50.300">
    <property type="entry name" value="P-loop containing nucleotide triphosphate hydrolases"/>
    <property type="match status" value="1"/>
</dbReference>
<name>A0A6J5N4P2_9CAUD</name>
<sequence length="462" mass="52411">RRKKTRKLFNYYPDDGPLKRELYTKHVQFFDAGKNKRERLFMAANRVGKTEGAGGYELTLHLTGLYPSWWTGRRFDKPISAWAAGDTGKTVREIIQKKLLGPIHEIGTGLIPQDLIVKTSMKAGVSEAVDTIQVKHASGGISTLTLKSYDQGRLSFQGSEQDVIWLDEESSLDIYTECLLRTMTNNGLIMLTFTPLLGMSEVVMSFLPGGQIKDSYEGPKYIITATWDDVPHLSKEVKEELWNSIPPFQRDARSKGVPQLGSGAIFPVPESDFVVDDFDIPKHWPRTYGLDIGWNRTACIFAAINRETDTVYLYSEHYRGQAEPSIHAEAIKARGLWIPGVIDPASRGRTQRDGHQIIQDYRDLGLDVDVAFNGVESGLYEVWQRLSTGRLKVCKSLSNWLYEFRLYRRDENGKIVKENDHLMDATRYLIMSGIDRAITKPEEQKPEVQQFQSGGYSSGWME</sequence>
<dbReference type="GO" id="GO:0005524">
    <property type="term" value="F:ATP binding"/>
    <property type="evidence" value="ECO:0007669"/>
    <property type="project" value="UniProtKB-KW"/>
</dbReference>
<evidence type="ECO:0000256" key="5">
    <source>
        <dbReference type="SAM" id="MobiDB-lite"/>
    </source>
</evidence>
<feature type="domain" description="Terminase large subunit gp17-like C-terminal" evidence="6">
    <location>
        <begin position="289"/>
        <end position="431"/>
    </location>
</feature>
<gene>
    <name evidence="7" type="ORF">UFOVP610_1</name>
</gene>
<evidence type="ECO:0000256" key="3">
    <source>
        <dbReference type="ARBA" id="ARBA00022840"/>
    </source>
</evidence>
<dbReference type="EMBL" id="LR796582">
    <property type="protein sequence ID" value="CAB4152250.1"/>
    <property type="molecule type" value="Genomic_DNA"/>
</dbReference>
<reference evidence="7" key="1">
    <citation type="submission" date="2020-04" db="EMBL/GenBank/DDBJ databases">
        <authorList>
            <person name="Chiriac C."/>
            <person name="Salcher M."/>
            <person name="Ghai R."/>
            <person name="Kavagutti S V."/>
        </authorList>
    </citation>
    <scope>NUCLEOTIDE SEQUENCE</scope>
</reference>
<evidence type="ECO:0000256" key="4">
    <source>
        <dbReference type="ARBA" id="ARBA00023219"/>
    </source>
</evidence>
<accession>A0A6J5N4P2</accession>
<organism evidence="7">
    <name type="scientific">uncultured Caudovirales phage</name>
    <dbReference type="NCBI Taxonomy" id="2100421"/>
    <lineage>
        <taxon>Viruses</taxon>
        <taxon>Duplodnaviria</taxon>
        <taxon>Heunggongvirae</taxon>
        <taxon>Uroviricota</taxon>
        <taxon>Caudoviricetes</taxon>
        <taxon>Peduoviridae</taxon>
        <taxon>Maltschvirus</taxon>
        <taxon>Maltschvirus maltsch</taxon>
    </lineage>
</organism>
<keyword evidence="2" id="KW-0547">Nucleotide-binding</keyword>
<protein>
    <submittedName>
        <fullName evidence="7">Terminase RNaseH-like domain containing protein</fullName>
    </submittedName>
</protein>
<feature type="region of interest" description="Disordered" evidence="5">
    <location>
        <begin position="442"/>
        <end position="462"/>
    </location>
</feature>
<keyword evidence="4" id="KW-0231">Viral genome packaging</keyword>
<keyword evidence="1" id="KW-1188">Viral release from host cell</keyword>
<evidence type="ECO:0000313" key="7">
    <source>
        <dbReference type="EMBL" id="CAB4152250.1"/>
    </source>
</evidence>
<evidence type="ECO:0000259" key="6">
    <source>
        <dbReference type="Pfam" id="PF17289"/>
    </source>
</evidence>
<dbReference type="InterPro" id="IPR035421">
    <property type="entry name" value="Terminase_6C"/>
</dbReference>
<dbReference type="Pfam" id="PF17289">
    <property type="entry name" value="Terminase_6C"/>
    <property type="match status" value="1"/>
</dbReference>
<dbReference type="Gene3D" id="3.30.420.280">
    <property type="match status" value="1"/>
</dbReference>